<comment type="caution">
    <text evidence="2">The sequence shown here is derived from an EMBL/GenBank/DDBJ whole genome shotgun (WGS) entry which is preliminary data.</text>
</comment>
<dbReference type="PANTHER" id="PTHR24111:SF0">
    <property type="entry name" value="LEUCINE-RICH REPEAT-CONTAINING PROTEIN"/>
    <property type="match status" value="1"/>
</dbReference>
<dbReference type="InterPro" id="IPR032675">
    <property type="entry name" value="LRR_dom_sf"/>
</dbReference>
<dbReference type="PANTHER" id="PTHR24111">
    <property type="entry name" value="LEUCINE-RICH REPEAT-CONTAINING PROTEIN 34"/>
    <property type="match status" value="1"/>
</dbReference>
<proteinExistence type="predicted"/>
<dbReference type="AlphaFoldDB" id="A0A9N8HSS4"/>
<keyword evidence="1" id="KW-0677">Repeat</keyword>
<evidence type="ECO:0000313" key="3">
    <source>
        <dbReference type="Proteomes" id="UP001153069"/>
    </source>
</evidence>
<dbReference type="InterPro" id="IPR052201">
    <property type="entry name" value="LRR-containing_regulator"/>
</dbReference>
<evidence type="ECO:0000313" key="2">
    <source>
        <dbReference type="EMBL" id="CAB9524606.1"/>
    </source>
</evidence>
<reference evidence="2" key="1">
    <citation type="submission" date="2020-06" db="EMBL/GenBank/DDBJ databases">
        <authorList>
            <consortium name="Plant Systems Biology data submission"/>
        </authorList>
    </citation>
    <scope>NUCLEOTIDE SEQUENCE</scope>
    <source>
        <strain evidence="2">D6</strain>
    </source>
</reference>
<dbReference type="Proteomes" id="UP001153069">
    <property type="component" value="Unassembled WGS sequence"/>
</dbReference>
<sequence>MVKDSGAPAKDGPNPTCMRLELEGSSDLVKLAKLMRQNKSVTDVDVCVHHTFTQTPRLDTLSFLERIGYSLKRLRKLEFYPGTGNYNVVPITTLGAALRLATKLEVLYVYHLELSGDNQDFRMFAKNLQRCQSLKEVCFIDCQISSSDTEQPTNPQENTYLFDPIAHVLGSLPSLQVAAIWANDLGQLTPQSLEKICGSSSIERLMILGFEVDDQQASVIFQALARNQRLRRLNLSCHLGAQACRRLSQMLQNNTTLEKIKLDVENTVKSRKDMVEIAGGLALNPTLNYFRLAGQCSIGRKEVVEKAFESALERNLSLTAFTLLDSGIHTPKMEFFLKLNRSDRRSLQQRESMERGPWIKALAASGGDIDCIFYFLSANPSLFML</sequence>
<dbReference type="EMBL" id="CAICTM010001556">
    <property type="protein sequence ID" value="CAB9524606.1"/>
    <property type="molecule type" value="Genomic_DNA"/>
</dbReference>
<accession>A0A9N8HSS4</accession>
<name>A0A9N8HSS4_9STRA</name>
<protein>
    <submittedName>
        <fullName evidence="2">Uncharacterized protein</fullName>
    </submittedName>
</protein>
<dbReference type="SUPFAM" id="SSF52047">
    <property type="entry name" value="RNI-like"/>
    <property type="match status" value="1"/>
</dbReference>
<evidence type="ECO:0000256" key="1">
    <source>
        <dbReference type="ARBA" id="ARBA00022737"/>
    </source>
</evidence>
<gene>
    <name evidence="2" type="ORF">SEMRO_1558_G282340.1</name>
</gene>
<dbReference type="OrthoDB" id="188902at2759"/>
<dbReference type="Gene3D" id="3.80.10.10">
    <property type="entry name" value="Ribonuclease Inhibitor"/>
    <property type="match status" value="1"/>
</dbReference>
<keyword evidence="3" id="KW-1185">Reference proteome</keyword>
<organism evidence="2 3">
    <name type="scientific">Seminavis robusta</name>
    <dbReference type="NCBI Taxonomy" id="568900"/>
    <lineage>
        <taxon>Eukaryota</taxon>
        <taxon>Sar</taxon>
        <taxon>Stramenopiles</taxon>
        <taxon>Ochrophyta</taxon>
        <taxon>Bacillariophyta</taxon>
        <taxon>Bacillariophyceae</taxon>
        <taxon>Bacillariophycidae</taxon>
        <taxon>Naviculales</taxon>
        <taxon>Naviculaceae</taxon>
        <taxon>Seminavis</taxon>
    </lineage>
</organism>